<accession>A0A8J2NUD7</accession>
<keyword evidence="1" id="KW-0472">Membrane</keyword>
<evidence type="ECO:0000313" key="3">
    <source>
        <dbReference type="Proteomes" id="UP000708208"/>
    </source>
</evidence>
<dbReference type="EMBL" id="CAJVCH010028656">
    <property type="protein sequence ID" value="CAG7704626.1"/>
    <property type="molecule type" value="Genomic_DNA"/>
</dbReference>
<feature type="transmembrane region" description="Helical" evidence="1">
    <location>
        <begin position="331"/>
        <end position="349"/>
    </location>
</feature>
<dbReference type="Proteomes" id="UP000708208">
    <property type="component" value="Unassembled WGS sequence"/>
</dbReference>
<evidence type="ECO:0000313" key="2">
    <source>
        <dbReference type="EMBL" id="CAG7704626.1"/>
    </source>
</evidence>
<protein>
    <submittedName>
        <fullName evidence="2">Uncharacterized protein</fullName>
    </submittedName>
</protein>
<proteinExistence type="predicted"/>
<keyword evidence="1" id="KW-1133">Transmembrane helix</keyword>
<feature type="transmembrane region" description="Helical" evidence="1">
    <location>
        <begin position="603"/>
        <end position="628"/>
    </location>
</feature>
<keyword evidence="1" id="KW-0812">Transmembrane</keyword>
<comment type="caution">
    <text evidence="2">The sequence shown here is derived from an EMBL/GenBank/DDBJ whole genome shotgun (WGS) entry which is preliminary data.</text>
</comment>
<name>A0A8J2NUD7_9HEXA</name>
<dbReference type="AlphaFoldDB" id="A0A8J2NUD7"/>
<feature type="transmembrane region" description="Helical" evidence="1">
    <location>
        <begin position="275"/>
        <end position="295"/>
    </location>
</feature>
<organism evidence="2 3">
    <name type="scientific">Allacma fusca</name>
    <dbReference type="NCBI Taxonomy" id="39272"/>
    <lineage>
        <taxon>Eukaryota</taxon>
        <taxon>Metazoa</taxon>
        <taxon>Ecdysozoa</taxon>
        <taxon>Arthropoda</taxon>
        <taxon>Hexapoda</taxon>
        <taxon>Collembola</taxon>
        <taxon>Symphypleona</taxon>
        <taxon>Sminthuridae</taxon>
        <taxon>Allacma</taxon>
    </lineage>
</organism>
<evidence type="ECO:0000256" key="1">
    <source>
        <dbReference type="SAM" id="Phobius"/>
    </source>
</evidence>
<gene>
    <name evidence="2" type="ORF">AFUS01_LOCUS4590</name>
</gene>
<reference evidence="2" key="1">
    <citation type="submission" date="2021-06" db="EMBL/GenBank/DDBJ databases">
        <authorList>
            <person name="Hodson N. C."/>
            <person name="Mongue J. A."/>
            <person name="Jaron S. K."/>
        </authorList>
    </citation>
    <scope>NUCLEOTIDE SEQUENCE</scope>
</reference>
<keyword evidence="3" id="KW-1185">Reference proteome</keyword>
<dbReference type="OrthoDB" id="8298634at2759"/>
<sequence length="647" mass="74180">MIWSSFQSLNISSSKYSPMHDKITSKHVICVAQVYKPDLQLDEEFATNEIPLFAKTYFQQLGGNPSYVLVLIDPIMDLDLELSNVDIYMYLNVGTTAPLIFIRANKISQLVCFSCQSKSSWEINSLGKIYFWDISNFDLAQINELDRKLHKNFNLGIVIQIRWPEYKSCSPLNMNIRSDSYSCIHQAVGKHLNFTSRYSSNGKLFHCHYLRSKAVSLLLSGSLTPDLWIKNFNSSCVRDLELEYLIPAEIFYQYFYVMVVDPRLSHSFLWSGMDFGTWSSVFLSALATVYAVGYLRIKNSVNVPSHLLVLPFLLEHGQLPVKGVLKIGNRAVFILVIWCLMTIVISNGYKGTLYSLMTAFVPPTTPTSFEEILASKYFLVTTAIYIKNKKSVGAISSNNKLRYDLKNYSNDPTLQKILRVERNLMETVVYTSSFMDQLVFSNTEDGQDVKLGLPNSRERFRVPPTHIFIERDWQVKLYLLLVKLSKSKEIPIMGPRIDFDVVRTPFLVQKNIFSPAITNCLFQMVESGLWDLWLRYHESYLKLKTLKMYLSFEKNKGKRNRTSRKNFHEMTDLESQEAGKLNFHALCWGATYSESSEVILKGLGVNILIVVFAVLGVGWVFSTMLVAFEMVEIRETRSGAISTTYLK</sequence>